<keyword evidence="1" id="KW-0732">Signal</keyword>
<name>A0ABY4DYZ8_9NEIS</name>
<gene>
    <name evidence="2" type="ORF">LVJ82_13470</name>
</gene>
<protein>
    <recommendedName>
        <fullName evidence="4">Lipoprotein</fullName>
    </recommendedName>
</protein>
<accession>A0ABY4DYZ8</accession>
<reference evidence="2 3" key="1">
    <citation type="journal article" date="2022" name="Res Sq">
        <title>Evolution of multicellular longitudinally dividing oral cavity symbionts (Neisseriaceae).</title>
        <authorList>
            <person name="Nyongesa S."/>
            <person name="Weber P."/>
            <person name="Bernet E."/>
            <person name="Pullido F."/>
            <person name="Nieckarz M."/>
            <person name="Delaby M."/>
            <person name="Nieves C."/>
            <person name="Viehboeck T."/>
            <person name="Krause N."/>
            <person name="Rivera-Millot A."/>
            <person name="Nakamura A."/>
            <person name="Vischer N."/>
            <person name="VanNieuwenhze M."/>
            <person name="Brun Y."/>
            <person name="Cava F."/>
            <person name="Bulgheresi S."/>
            <person name="Veyrier F."/>
        </authorList>
    </citation>
    <scope>NUCLEOTIDE SEQUENCE [LARGE SCALE GENOMIC DNA]</scope>
    <source>
        <strain evidence="2 3">SN4</strain>
    </source>
</reference>
<dbReference type="RefSeq" id="WP_058357847.1">
    <property type="nucleotide sequence ID" value="NZ_CABKVG010000010.1"/>
</dbReference>
<feature type="signal peptide" evidence="1">
    <location>
        <begin position="1"/>
        <end position="20"/>
    </location>
</feature>
<evidence type="ECO:0000313" key="3">
    <source>
        <dbReference type="Proteomes" id="UP000832011"/>
    </source>
</evidence>
<sequence length="140" mass="14599">MKLFWALVLVAVGAAVSACAPTQTPTQSAVSTPQVDEGAYKAQFDQNFQQSCYAGFENSFVEQNIAANDADLQAAQNVCACIAYNLVNNNSAAQLQSLESMSASAAQEVTQPLVDSCSEQVWSHMNAASAPNSVSAASGN</sequence>
<proteinExistence type="predicted"/>
<dbReference type="EMBL" id="CP091511">
    <property type="protein sequence ID" value="UOO88469.1"/>
    <property type="molecule type" value="Genomic_DNA"/>
</dbReference>
<organism evidence="2 3">
    <name type="scientific">Vitreoscilla massiliensis</name>
    <dbReference type="NCBI Taxonomy" id="1689272"/>
    <lineage>
        <taxon>Bacteria</taxon>
        <taxon>Pseudomonadati</taxon>
        <taxon>Pseudomonadota</taxon>
        <taxon>Betaproteobacteria</taxon>
        <taxon>Neisseriales</taxon>
        <taxon>Neisseriaceae</taxon>
        <taxon>Vitreoscilla</taxon>
    </lineage>
</organism>
<dbReference type="PROSITE" id="PS51257">
    <property type="entry name" value="PROKAR_LIPOPROTEIN"/>
    <property type="match status" value="1"/>
</dbReference>
<evidence type="ECO:0008006" key="4">
    <source>
        <dbReference type="Google" id="ProtNLM"/>
    </source>
</evidence>
<feature type="chain" id="PRO_5045778682" description="Lipoprotein" evidence="1">
    <location>
        <begin position="21"/>
        <end position="140"/>
    </location>
</feature>
<evidence type="ECO:0000313" key="2">
    <source>
        <dbReference type="EMBL" id="UOO88469.1"/>
    </source>
</evidence>
<evidence type="ECO:0000256" key="1">
    <source>
        <dbReference type="SAM" id="SignalP"/>
    </source>
</evidence>
<keyword evidence="3" id="KW-1185">Reference proteome</keyword>
<dbReference type="Proteomes" id="UP000832011">
    <property type="component" value="Chromosome"/>
</dbReference>